<keyword evidence="1" id="KW-1133">Transmembrane helix</keyword>
<feature type="transmembrane region" description="Helical" evidence="1">
    <location>
        <begin position="88"/>
        <end position="110"/>
    </location>
</feature>
<keyword evidence="1" id="KW-0472">Membrane</keyword>
<evidence type="ECO:0000256" key="1">
    <source>
        <dbReference type="SAM" id="Phobius"/>
    </source>
</evidence>
<gene>
    <name evidence="3" type="ORF">BDY21DRAFT_372935</name>
</gene>
<dbReference type="AlphaFoldDB" id="A0A6A6NVJ5"/>
<reference evidence="3" key="1">
    <citation type="journal article" date="2020" name="Stud. Mycol.">
        <title>101 Dothideomycetes genomes: a test case for predicting lifestyles and emergence of pathogens.</title>
        <authorList>
            <person name="Haridas S."/>
            <person name="Albert R."/>
            <person name="Binder M."/>
            <person name="Bloem J."/>
            <person name="Labutti K."/>
            <person name="Salamov A."/>
            <person name="Andreopoulos B."/>
            <person name="Baker S."/>
            <person name="Barry K."/>
            <person name="Bills G."/>
            <person name="Bluhm B."/>
            <person name="Cannon C."/>
            <person name="Castanera R."/>
            <person name="Culley D."/>
            <person name="Daum C."/>
            <person name="Ezra D."/>
            <person name="Gonzalez J."/>
            <person name="Henrissat B."/>
            <person name="Kuo A."/>
            <person name="Liang C."/>
            <person name="Lipzen A."/>
            <person name="Lutzoni F."/>
            <person name="Magnuson J."/>
            <person name="Mondo S."/>
            <person name="Nolan M."/>
            <person name="Ohm R."/>
            <person name="Pangilinan J."/>
            <person name="Park H.-J."/>
            <person name="Ramirez L."/>
            <person name="Alfaro M."/>
            <person name="Sun H."/>
            <person name="Tritt A."/>
            <person name="Yoshinaga Y."/>
            <person name="Zwiers L.-H."/>
            <person name="Turgeon B."/>
            <person name="Goodwin S."/>
            <person name="Spatafora J."/>
            <person name="Crous P."/>
            <person name="Grigoriev I."/>
        </authorList>
    </citation>
    <scope>NUCLEOTIDE SEQUENCE</scope>
    <source>
        <strain evidence="3">ATCC 16933</strain>
    </source>
</reference>
<dbReference type="Proteomes" id="UP000799766">
    <property type="component" value="Unassembled WGS sequence"/>
</dbReference>
<accession>A0A6A6NVJ5</accession>
<sequence>MHTGLALLCLDLTQAGWSARTGLDCCIAIGALRDYEAQSERAAQHSAIAARQLRKTRTAQASAAAAVSASILSSLYLGSAALSTPAAALRAHVLLAALNLAASLAARAHVLSFWGPKGKVPLVGAFSDAVERSKAVARRLAVAAAVWGVAGALAALVWVGGR</sequence>
<feature type="transmembrane region" description="Helical" evidence="1">
    <location>
        <begin position="61"/>
        <end position="82"/>
    </location>
</feature>
<protein>
    <submittedName>
        <fullName evidence="3">Uncharacterized protein</fullName>
    </submittedName>
</protein>
<dbReference type="EMBL" id="MU001685">
    <property type="protein sequence ID" value="KAF2455790.1"/>
    <property type="molecule type" value="Genomic_DNA"/>
</dbReference>
<keyword evidence="4" id="KW-1185">Reference proteome</keyword>
<feature type="chain" id="PRO_5025347778" evidence="2">
    <location>
        <begin position="19"/>
        <end position="162"/>
    </location>
</feature>
<organism evidence="3 4">
    <name type="scientific">Lineolata rhizophorae</name>
    <dbReference type="NCBI Taxonomy" id="578093"/>
    <lineage>
        <taxon>Eukaryota</taxon>
        <taxon>Fungi</taxon>
        <taxon>Dikarya</taxon>
        <taxon>Ascomycota</taxon>
        <taxon>Pezizomycotina</taxon>
        <taxon>Dothideomycetes</taxon>
        <taxon>Dothideomycetes incertae sedis</taxon>
        <taxon>Lineolatales</taxon>
        <taxon>Lineolataceae</taxon>
        <taxon>Lineolata</taxon>
    </lineage>
</organism>
<keyword evidence="2" id="KW-0732">Signal</keyword>
<feature type="signal peptide" evidence="2">
    <location>
        <begin position="1"/>
        <end position="18"/>
    </location>
</feature>
<dbReference type="OrthoDB" id="5405107at2759"/>
<name>A0A6A6NVJ5_9PEZI</name>
<proteinExistence type="predicted"/>
<evidence type="ECO:0000313" key="3">
    <source>
        <dbReference type="EMBL" id="KAF2455790.1"/>
    </source>
</evidence>
<evidence type="ECO:0000313" key="4">
    <source>
        <dbReference type="Proteomes" id="UP000799766"/>
    </source>
</evidence>
<feature type="transmembrane region" description="Helical" evidence="1">
    <location>
        <begin position="140"/>
        <end position="159"/>
    </location>
</feature>
<evidence type="ECO:0000256" key="2">
    <source>
        <dbReference type="SAM" id="SignalP"/>
    </source>
</evidence>
<keyword evidence="1" id="KW-0812">Transmembrane</keyword>